<dbReference type="PROSITE" id="PS00893">
    <property type="entry name" value="NUDIX_BOX"/>
    <property type="match status" value="1"/>
</dbReference>
<evidence type="ECO:0000313" key="5">
    <source>
        <dbReference type="EMBL" id="TKX33860.1"/>
    </source>
</evidence>
<dbReference type="CDD" id="cd03671">
    <property type="entry name" value="NUDIX_Ap4A_hydrolase_plant_like"/>
    <property type="match status" value="1"/>
</dbReference>
<dbReference type="Pfam" id="PF00293">
    <property type="entry name" value="NUDIX"/>
    <property type="match status" value="1"/>
</dbReference>
<dbReference type="PANTHER" id="PTHR11839">
    <property type="entry name" value="UDP/ADP-SUGAR PYROPHOSPHATASE"/>
    <property type="match status" value="1"/>
</dbReference>
<dbReference type="SUPFAM" id="SSF55811">
    <property type="entry name" value="Nudix"/>
    <property type="match status" value="1"/>
</dbReference>
<evidence type="ECO:0000256" key="2">
    <source>
        <dbReference type="ARBA" id="ARBA00022801"/>
    </source>
</evidence>
<evidence type="ECO:0000256" key="3">
    <source>
        <dbReference type="RuleBase" id="RU003476"/>
    </source>
</evidence>
<dbReference type="InterPro" id="IPR020476">
    <property type="entry name" value="Nudix_hydrolase"/>
</dbReference>
<comment type="similarity">
    <text evidence="3">Belongs to the Nudix hydrolase family.</text>
</comment>
<dbReference type="Proteomes" id="UP000309584">
    <property type="component" value="Unassembled WGS sequence"/>
</dbReference>
<comment type="cofactor">
    <cofactor evidence="1">
        <name>Mn(2+)</name>
        <dbReference type="ChEBI" id="CHEBI:29035"/>
    </cofactor>
</comment>
<dbReference type="PANTHER" id="PTHR11839:SF22">
    <property type="entry name" value="NUDIX HYDROLASE 26, CHLOROPLASTIC"/>
    <property type="match status" value="1"/>
</dbReference>
<dbReference type="InterPro" id="IPR022927">
    <property type="entry name" value="RppH"/>
</dbReference>
<keyword evidence="6" id="KW-1185">Reference proteome</keyword>
<dbReference type="InterPro" id="IPR020084">
    <property type="entry name" value="NUDIX_hydrolase_CS"/>
</dbReference>
<proteinExistence type="inferred from homology"/>
<evidence type="ECO:0000256" key="1">
    <source>
        <dbReference type="ARBA" id="ARBA00001936"/>
    </source>
</evidence>
<dbReference type="NCBIfam" id="NF001936">
    <property type="entry name" value="PRK00714.1-3"/>
    <property type="match status" value="1"/>
</dbReference>
<evidence type="ECO:0000259" key="4">
    <source>
        <dbReference type="PROSITE" id="PS51462"/>
    </source>
</evidence>
<protein>
    <submittedName>
        <fullName evidence="5">RNA pyrophosphohydrolase</fullName>
    </submittedName>
</protein>
<dbReference type="PROSITE" id="PS51462">
    <property type="entry name" value="NUDIX"/>
    <property type="match status" value="1"/>
</dbReference>
<name>A0ABY2TKP0_9BACT</name>
<dbReference type="Gene3D" id="3.90.79.10">
    <property type="entry name" value="Nucleoside Triphosphate Pyrophosphohydrolase"/>
    <property type="match status" value="1"/>
</dbReference>
<comment type="caution">
    <text evidence="5">The sequence shown here is derived from an EMBL/GenBank/DDBJ whole genome shotgun (WGS) entry which is preliminary data.</text>
</comment>
<dbReference type="InterPro" id="IPR015797">
    <property type="entry name" value="NUDIX_hydrolase-like_dom_sf"/>
</dbReference>
<dbReference type="EMBL" id="NXLY01000008">
    <property type="protein sequence ID" value="TKX33860.1"/>
    <property type="molecule type" value="Genomic_DNA"/>
</dbReference>
<dbReference type="PRINTS" id="PR00502">
    <property type="entry name" value="NUDIXFAMILY"/>
</dbReference>
<evidence type="ECO:0000313" key="6">
    <source>
        <dbReference type="Proteomes" id="UP000309584"/>
    </source>
</evidence>
<keyword evidence="2 3" id="KW-0378">Hydrolase</keyword>
<sequence length="156" mass="18612">MEKEKKYRPNVAAIVLSSSYPLECKIFIAKRSDMDNVWQFPQGGIDEGEEIKNALLRELKEEIGTDEVEIIAEYPEWLSYDFPERVAQKMYPYDGQIQKYFLVRLKDNSKINIQTKHPEFSAYQFVEVKQVFEIIHHFKKNIYVKVIKYFEEKGYI</sequence>
<reference evidence="5 6" key="1">
    <citation type="submission" date="2018-05" db="EMBL/GenBank/DDBJ databases">
        <title>Novel Campyloabacter and Helicobacter Species and Strains.</title>
        <authorList>
            <person name="Mannion A.J."/>
            <person name="Shen Z."/>
            <person name="Fox J.G."/>
        </authorList>
    </citation>
    <scope>NUCLEOTIDE SEQUENCE [LARGE SCALE GENOMIC DNA]</scope>
    <source>
        <strain evidence="6">MIT10-5678</strain>
    </source>
</reference>
<dbReference type="InterPro" id="IPR000086">
    <property type="entry name" value="NUDIX_hydrolase_dom"/>
</dbReference>
<feature type="domain" description="Nudix hydrolase" evidence="4">
    <location>
        <begin position="6"/>
        <end position="148"/>
    </location>
</feature>
<gene>
    <name evidence="5" type="ORF">CQA75_05020</name>
</gene>
<dbReference type="NCBIfam" id="NF001938">
    <property type="entry name" value="PRK00714.1-5"/>
    <property type="match status" value="1"/>
</dbReference>
<dbReference type="RefSeq" id="WP_137623934.1">
    <property type="nucleotide sequence ID" value="NZ_NXLY01000008.1"/>
</dbReference>
<accession>A0ABY2TKP0</accession>
<organism evidence="5 6">
    <name type="scientific">Campylobacter taeniopygiae</name>
    <dbReference type="NCBI Taxonomy" id="2510188"/>
    <lineage>
        <taxon>Bacteria</taxon>
        <taxon>Pseudomonadati</taxon>
        <taxon>Campylobacterota</taxon>
        <taxon>Epsilonproteobacteria</taxon>
        <taxon>Campylobacterales</taxon>
        <taxon>Campylobacteraceae</taxon>
        <taxon>Campylobacter</taxon>
    </lineage>
</organism>